<dbReference type="EMBL" id="JABANO010017374">
    <property type="protein sequence ID" value="KAF4733619.1"/>
    <property type="molecule type" value="Genomic_DNA"/>
</dbReference>
<name>A0A7J6SKY6_PEROL</name>
<proteinExistence type="predicted"/>
<evidence type="ECO:0000313" key="2">
    <source>
        <dbReference type="EMBL" id="KAF4733619.1"/>
    </source>
</evidence>
<feature type="non-terminal residue" evidence="2">
    <location>
        <position position="1"/>
    </location>
</feature>
<dbReference type="AlphaFoldDB" id="A0A7J6SKY6"/>
<keyword evidence="3" id="KW-1185">Reference proteome</keyword>
<dbReference type="Proteomes" id="UP000553632">
    <property type="component" value="Unassembled WGS sequence"/>
</dbReference>
<reference evidence="2 3" key="1">
    <citation type="submission" date="2020-04" db="EMBL/GenBank/DDBJ databases">
        <title>Perkinsus olseni comparative genomics.</title>
        <authorList>
            <person name="Bogema D.R."/>
        </authorList>
    </citation>
    <scope>NUCLEOTIDE SEQUENCE [LARGE SCALE GENOMIC DNA]</scope>
    <source>
        <strain evidence="2 3">ATCC PRA-207</strain>
    </source>
</reference>
<protein>
    <submittedName>
        <fullName evidence="2">Uncharacterized protein</fullName>
    </submittedName>
</protein>
<evidence type="ECO:0000313" key="3">
    <source>
        <dbReference type="Proteomes" id="UP000553632"/>
    </source>
</evidence>
<comment type="caution">
    <text evidence="2">The sequence shown here is derived from an EMBL/GenBank/DDBJ whole genome shotgun (WGS) entry which is preliminary data.</text>
</comment>
<sequence>MRQEMLEARMTLQQSHNDKVQLDEESILTMSQRHAEEAATWEAERQQHLQAAVAWLEQKKAYEKKKIGWKEEKKKLLKDISDLKSSAAAPTSGGRQMAQVPKRSHIRKPLAPTLHQCVREILQVQRGQLVMKMMLRKNNEMHTVNARYDTTTRRLLWYV</sequence>
<organism evidence="2 3">
    <name type="scientific">Perkinsus olseni</name>
    <name type="common">Perkinsus atlanticus</name>
    <dbReference type="NCBI Taxonomy" id="32597"/>
    <lineage>
        <taxon>Eukaryota</taxon>
        <taxon>Sar</taxon>
        <taxon>Alveolata</taxon>
        <taxon>Perkinsozoa</taxon>
        <taxon>Perkinsea</taxon>
        <taxon>Perkinsida</taxon>
        <taxon>Perkinsidae</taxon>
        <taxon>Perkinsus</taxon>
    </lineage>
</organism>
<evidence type="ECO:0000256" key="1">
    <source>
        <dbReference type="SAM" id="MobiDB-lite"/>
    </source>
</evidence>
<feature type="region of interest" description="Disordered" evidence="1">
    <location>
        <begin position="83"/>
        <end position="104"/>
    </location>
</feature>
<accession>A0A7J6SKY6</accession>
<gene>
    <name evidence="2" type="ORF">FOZ63_019008</name>
</gene>